<accession>A0A919M2R9</accession>
<dbReference type="AlphaFoldDB" id="A0A919M2R9"/>
<dbReference type="SUPFAM" id="SSF53756">
    <property type="entry name" value="UDP-Glycosyltransferase/glycogen phosphorylase"/>
    <property type="match status" value="1"/>
</dbReference>
<comment type="caution">
    <text evidence="4">The sequence shown here is derived from an EMBL/GenBank/DDBJ whole genome shotgun (WGS) entry which is preliminary data.</text>
</comment>
<dbReference type="Gene3D" id="3.40.50.2000">
    <property type="entry name" value="Glycogen Phosphorylase B"/>
    <property type="match status" value="2"/>
</dbReference>
<reference evidence="4" key="1">
    <citation type="submission" date="2021-01" db="EMBL/GenBank/DDBJ databases">
        <title>Whole genome shotgun sequence of Actinoplanes cyaneus NBRC 14990.</title>
        <authorList>
            <person name="Komaki H."/>
            <person name="Tamura T."/>
        </authorList>
    </citation>
    <scope>NUCLEOTIDE SEQUENCE</scope>
    <source>
        <strain evidence="4">NBRC 14990</strain>
    </source>
</reference>
<sequence length="420" mass="45959">MLVDNGVHGDSRVQKTARSAAEAGWNVTLLGCSPDNAEHHWRIGEAQVRLLPMGGSAGGGGGGGLKRKLVERGGLPLAMARKARRPVERAQVRYWLNKEGDRAWRRLEPGLWNYERAFGKVIDELAPELIHAHDFRMLGVGARAKQRAAEAGRDVKLVWDAHEFLPGARPRRDNARWLPAHLAYEREYVPYADAVVTVSEALAELLQKEHNLARKPGVVLNAPARTADEGVPDLRALCGVGPETPLLVYSGSSSPQRGLDTIVEALPSLPGVHLALVVQDPSAPHITALTAASDRVHAVPYVPADQVFRFLAPADIGVIPIHHWPNHEIALITKFFEYSHARLPIVVSDVKAMAETVRATGQGEVFRARDAADLARAVRAILADPKRYRAVYDGPDSPLTGWTWEAQAARLNTLYQELLA</sequence>
<gene>
    <name evidence="4" type="ORF">Acy02nite_16230</name>
</gene>
<evidence type="ECO:0000313" key="5">
    <source>
        <dbReference type="Proteomes" id="UP000619479"/>
    </source>
</evidence>
<organism evidence="4 5">
    <name type="scientific">Actinoplanes cyaneus</name>
    <dbReference type="NCBI Taxonomy" id="52696"/>
    <lineage>
        <taxon>Bacteria</taxon>
        <taxon>Bacillati</taxon>
        <taxon>Actinomycetota</taxon>
        <taxon>Actinomycetes</taxon>
        <taxon>Micromonosporales</taxon>
        <taxon>Micromonosporaceae</taxon>
        <taxon>Actinoplanes</taxon>
    </lineage>
</organism>
<evidence type="ECO:0000259" key="3">
    <source>
        <dbReference type="Pfam" id="PF13439"/>
    </source>
</evidence>
<dbReference type="Proteomes" id="UP000619479">
    <property type="component" value="Unassembled WGS sequence"/>
</dbReference>
<dbReference type="Pfam" id="PF13692">
    <property type="entry name" value="Glyco_trans_1_4"/>
    <property type="match status" value="1"/>
</dbReference>
<keyword evidence="5" id="KW-1185">Reference proteome</keyword>
<evidence type="ECO:0000256" key="1">
    <source>
        <dbReference type="ARBA" id="ARBA00022676"/>
    </source>
</evidence>
<protein>
    <recommendedName>
        <fullName evidence="3">Glycosyltransferase subfamily 4-like N-terminal domain-containing protein</fullName>
    </recommendedName>
</protein>
<dbReference type="GO" id="GO:0016757">
    <property type="term" value="F:glycosyltransferase activity"/>
    <property type="evidence" value="ECO:0007669"/>
    <property type="project" value="UniProtKB-KW"/>
</dbReference>
<dbReference type="PANTHER" id="PTHR12526:SF600">
    <property type="entry name" value="GLYCOSYL TRANSFERASE GROUP 1"/>
    <property type="match status" value="1"/>
</dbReference>
<evidence type="ECO:0000256" key="2">
    <source>
        <dbReference type="ARBA" id="ARBA00022679"/>
    </source>
</evidence>
<dbReference type="PANTHER" id="PTHR12526">
    <property type="entry name" value="GLYCOSYLTRANSFERASE"/>
    <property type="match status" value="1"/>
</dbReference>
<dbReference type="CDD" id="cd03801">
    <property type="entry name" value="GT4_PimA-like"/>
    <property type="match status" value="1"/>
</dbReference>
<evidence type="ECO:0000313" key="4">
    <source>
        <dbReference type="EMBL" id="GID63742.1"/>
    </source>
</evidence>
<feature type="domain" description="Glycosyltransferase subfamily 4-like N-terminal" evidence="3">
    <location>
        <begin position="80"/>
        <end position="217"/>
    </location>
</feature>
<proteinExistence type="predicted"/>
<keyword evidence="1" id="KW-0328">Glycosyltransferase</keyword>
<dbReference type="EMBL" id="BOMH01000013">
    <property type="protein sequence ID" value="GID63742.1"/>
    <property type="molecule type" value="Genomic_DNA"/>
</dbReference>
<dbReference type="RefSeq" id="WP_203739288.1">
    <property type="nucleotide sequence ID" value="NZ_BAAAUC010000023.1"/>
</dbReference>
<dbReference type="InterPro" id="IPR028098">
    <property type="entry name" value="Glyco_trans_4-like_N"/>
</dbReference>
<name>A0A919M2R9_9ACTN</name>
<dbReference type="Pfam" id="PF13439">
    <property type="entry name" value="Glyco_transf_4"/>
    <property type="match status" value="1"/>
</dbReference>
<keyword evidence="2" id="KW-0808">Transferase</keyword>